<evidence type="ECO:0000256" key="2">
    <source>
        <dbReference type="ARBA" id="ARBA00023125"/>
    </source>
</evidence>
<dbReference type="InterPro" id="IPR039422">
    <property type="entry name" value="MarR/SlyA-like"/>
</dbReference>
<reference evidence="5 6" key="1">
    <citation type="submission" date="2019-09" db="EMBL/GenBank/DDBJ databases">
        <title>Goodfellowia gen. nov., a new genus of the Pseudonocardineae related to Actinoalloteichus, containing Goodfellowia coeruleoviolacea gen. nov., comb. nov. gen. nov., comb. nov.</title>
        <authorList>
            <person name="Labeda D."/>
        </authorList>
    </citation>
    <scope>NUCLEOTIDE SEQUENCE [LARGE SCALE GENOMIC DNA]</scope>
    <source>
        <strain evidence="5 6">AN110305</strain>
    </source>
</reference>
<reference evidence="5 6" key="2">
    <citation type="submission" date="2019-09" db="EMBL/GenBank/DDBJ databases">
        <authorList>
            <person name="Jin C."/>
        </authorList>
    </citation>
    <scope>NUCLEOTIDE SEQUENCE [LARGE SCALE GENOMIC DNA]</scope>
    <source>
        <strain evidence="5 6">AN110305</strain>
    </source>
</reference>
<dbReference type="GO" id="GO:0003700">
    <property type="term" value="F:DNA-binding transcription factor activity"/>
    <property type="evidence" value="ECO:0007669"/>
    <property type="project" value="InterPro"/>
</dbReference>
<comment type="caution">
    <text evidence="5">The sequence shown here is derived from an EMBL/GenBank/DDBJ whole genome shotgun (WGS) entry which is preliminary data.</text>
</comment>
<proteinExistence type="predicted"/>
<dbReference type="GO" id="GO:0006950">
    <property type="term" value="P:response to stress"/>
    <property type="evidence" value="ECO:0007669"/>
    <property type="project" value="TreeGrafter"/>
</dbReference>
<dbReference type="Proteomes" id="UP000323454">
    <property type="component" value="Unassembled WGS sequence"/>
</dbReference>
<organism evidence="5 6">
    <name type="scientific">Solihabitans fulvus</name>
    <dbReference type="NCBI Taxonomy" id="1892852"/>
    <lineage>
        <taxon>Bacteria</taxon>
        <taxon>Bacillati</taxon>
        <taxon>Actinomycetota</taxon>
        <taxon>Actinomycetes</taxon>
        <taxon>Pseudonocardiales</taxon>
        <taxon>Pseudonocardiaceae</taxon>
        <taxon>Solihabitans</taxon>
    </lineage>
</organism>
<dbReference type="InterPro" id="IPR000835">
    <property type="entry name" value="HTH_MarR-typ"/>
</dbReference>
<accession>A0A5B2XJD1</accession>
<evidence type="ECO:0000313" key="5">
    <source>
        <dbReference type="EMBL" id="KAA2263376.1"/>
    </source>
</evidence>
<evidence type="ECO:0000313" key="6">
    <source>
        <dbReference type="Proteomes" id="UP000323454"/>
    </source>
</evidence>
<keyword evidence="2" id="KW-0238">DNA-binding</keyword>
<keyword evidence="6" id="KW-1185">Reference proteome</keyword>
<dbReference type="SMART" id="SM00347">
    <property type="entry name" value="HTH_MARR"/>
    <property type="match status" value="1"/>
</dbReference>
<dbReference type="EMBL" id="VUOB01000017">
    <property type="protein sequence ID" value="KAA2263376.1"/>
    <property type="molecule type" value="Genomic_DNA"/>
</dbReference>
<dbReference type="PRINTS" id="PR00598">
    <property type="entry name" value="HTHMARR"/>
</dbReference>
<protein>
    <submittedName>
        <fullName evidence="5">MarR family transcriptional regulator</fullName>
    </submittedName>
</protein>
<dbReference type="OrthoDB" id="3237509at2"/>
<evidence type="ECO:0000256" key="1">
    <source>
        <dbReference type="ARBA" id="ARBA00023015"/>
    </source>
</evidence>
<dbReference type="AlphaFoldDB" id="A0A5B2XJD1"/>
<dbReference type="PROSITE" id="PS50995">
    <property type="entry name" value="HTH_MARR_2"/>
    <property type="match status" value="1"/>
</dbReference>
<evidence type="ECO:0000256" key="3">
    <source>
        <dbReference type="ARBA" id="ARBA00023163"/>
    </source>
</evidence>
<keyword evidence="3" id="KW-0804">Transcription</keyword>
<dbReference type="PANTHER" id="PTHR33164">
    <property type="entry name" value="TRANSCRIPTIONAL REGULATOR, MARR FAMILY"/>
    <property type="match status" value="1"/>
</dbReference>
<evidence type="ECO:0000259" key="4">
    <source>
        <dbReference type="PROSITE" id="PS50995"/>
    </source>
</evidence>
<sequence>MSDAADKVIEQWGDVRPSLDTTPIGVVVRILRAARLLEQGLKEYFDDNGLETWEYDVLATLLRTGEDGSLRMGDLAGAALVTAGALTNRIDRLVAKGLVTRATDAENRRTVRTTLTDRGRELADGLIEGHLANERDLIGALTEDEQQQLAALLRKLLLSLGD</sequence>
<dbReference type="InterPro" id="IPR023187">
    <property type="entry name" value="Tscrpt_reg_MarR-type_CS"/>
</dbReference>
<dbReference type="Pfam" id="PF12802">
    <property type="entry name" value="MarR_2"/>
    <property type="match status" value="1"/>
</dbReference>
<dbReference type="GO" id="GO:0003677">
    <property type="term" value="F:DNA binding"/>
    <property type="evidence" value="ECO:0007669"/>
    <property type="project" value="UniProtKB-KW"/>
</dbReference>
<keyword evidence="1" id="KW-0805">Transcription regulation</keyword>
<name>A0A5B2XJD1_9PSEU</name>
<gene>
    <name evidence="5" type="ORF">F0L68_10095</name>
</gene>
<dbReference type="Gene3D" id="1.10.10.10">
    <property type="entry name" value="Winged helix-like DNA-binding domain superfamily/Winged helix DNA-binding domain"/>
    <property type="match status" value="1"/>
</dbReference>
<dbReference type="PANTHER" id="PTHR33164:SF104">
    <property type="entry name" value="TRANSCRIPTIONAL REGULATORY PROTEIN"/>
    <property type="match status" value="1"/>
</dbReference>
<dbReference type="InterPro" id="IPR036390">
    <property type="entry name" value="WH_DNA-bd_sf"/>
</dbReference>
<dbReference type="RefSeq" id="WP_149849241.1">
    <property type="nucleotide sequence ID" value="NZ_VUOB01000017.1"/>
</dbReference>
<dbReference type="SUPFAM" id="SSF46785">
    <property type="entry name" value="Winged helix' DNA-binding domain"/>
    <property type="match status" value="1"/>
</dbReference>
<dbReference type="PROSITE" id="PS01117">
    <property type="entry name" value="HTH_MARR_1"/>
    <property type="match status" value="1"/>
</dbReference>
<feature type="domain" description="HTH marR-type" evidence="4">
    <location>
        <begin position="23"/>
        <end position="158"/>
    </location>
</feature>
<dbReference type="InterPro" id="IPR036388">
    <property type="entry name" value="WH-like_DNA-bd_sf"/>
</dbReference>